<dbReference type="PRINTS" id="PR00003">
    <property type="entry name" value="4DISULPHCORE"/>
</dbReference>
<feature type="domain" description="WAP" evidence="4">
    <location>
        <begin position="69"/>
        <end position="110"/>
    </location>
</feature>
<dbReference type="Gene3D" id="4.10.75.10">
    <property type="entry name" value="Elafin-like"/>
    <property type="match status" value="2"/>
</dbReference>
<dbReference type="PROSITE" id="PS51390">
    <property type="entry name" value="WAP"/>
    <property type="match status" value="2"/>
</dbReference>
<evidence type="ECO:0000256" key="2">
    <source>
        <dbReference type="ARBA" id="ARBA00023157"/>
    </source>
</evidence>
<dbReference type="InterPro" id="IPR036645">
    <property type="entry name" value="Elafin-like_sf"/>
</dbReference>
<proteinExistence type="predicted"/>
<dbReference type="GO" id="GO:0019731">
    <property type="term" value="P:antibacterial humoral response"/>
    <property type="evidence" value="ECO:0007669"/>
    <property type="project" value="TreeGrafter"/>
</dbReference>
<dbReference type="SUPFAM" id="SSF57256">
    <property type="entry name" value="Elafin-like"/>
    <property type="match status" value="2"/>
</dbReference>
<dbReference type="GO" id="GO:0004867">
    <property type="term" value="F:serine-type endopeptidase inhibitor activity"/>
    <property type="evidence" value="ECO:0007669"/>
    <property type="project" value="TreeGrafter"/>
</dbReference>
<name>A0A8B8DHF5_CRAVI</name>
<evidence type="ECO:0000313" key="6">
    <source>
        <dbReference type="RefSeq" id="XP_022327328.1"/>
    </source>
</evidence>
<feature type="signal peptide" evidence="3">
    <location>
        <begin position="1"/>
        <end position="20"/>
    </location>
</feature>
<keyword evidence="1 3" id="KW-0732">Signal</keyword>
<accession>A0A8B8DHF5</accession>
<dbReference type="GO" id="GO:0005615">
    <property type="term" value="C:extracellular space"/>
    <property type="evidence" value="ECO:0007669"/>
    <property type="project" value="TreeGrafter"/>
</dbReference>
<organism evidence="5 6">
    <name type="scientific">Crassostrea virginica</name>
    <name type="common">Eastern oyster</name>
    <dbReference type="NCBI Taxonomy" id="6565"/>
    <lineage>
        <taxon>Eukaryota</taxon>
        <taxon>Metazoa</taxon>
        <taxon>Spiralia</taxon>
        <taxon>Lophotrochozoa</taxon>
        <taxon>Mollusca</taxon>
        <taxon>Bivalvia</taxon>
        <taxon>Autobranchia</taxon>
        <taxon>Pteriomorphia</taxon>
        <taxon>Ostreida</taxon>
        <taxon>Ostreoidea</taxon>
        <taxon>Ostreidae</taxon>
        <taxon>Crassostrea</taxon>
    </lineage>
</organism>
<protein>
    <submittedName>
        <fullName evidence="6">Waprin-Phi1-like</fullName>
    </submittedName>
</protein>
<evidence type="ECO:0000256" key="1">
    <source>
        <dbReference type="ARBA" id="ARBA00022729"/>
    </source>
</evidence>
<sequence>MTLYIAAGVLVLSAVSMVDCRFLTCNLNCPVGTKCVLQRSTCEYPPCKRFPVCIEINPPSPREQPAPLELSRPGRCPVPTTPGPCITQCQNDAMCPNSQICCYNGCGFTCSGSQNKPGTCPRYLRNENLCGMDCSSDSDCPGVEKCCMTACGSTCSRPCYYYLFNTANQAAGVRSAFWSLPYICRRL</sequence>
<feature type="chain" id="PRO_5034205983" evidence="3">
    <location>
        <begin position="21"/>
        <end position="187"/>
    </location>
</feature>
<dbReference type="Pfam" id="PF00095">
    <property type="entry name" value="WAP"/>
    <property type="match status" value="2"/>
</dbReference>
<feature type="domain" description="WAP" evidence="4">
    <location>
        <begin position="113"/>
        <end position="159"/>
    </location>
</feature>
<dbReference type="OrthoDB" id="6060011at2759"/>
<dbReference type="RefSeq" id="XP_022327328.1">
    <property type="nucleotide sequence ID" value="XM_022471620.1"/>
</dbReference>
<dbReference type="AlphaFoldDB" id="A0A8B8DHF5"/>
<reference evidence="6" key="1">
    <citation type="submission" date="2025-08" db="UniProtKB">
        <authorList>
            <consortium name="RefSeq"/>
        </authorList>
    </citation>
    <scope>IDENTIFICATION</scope>
    <source>
        <tissue evidence="6">Whole sample</tissue>
    </source>
</reference>
<dbReference type="KEGG" id="cvn:111126768"/>
<gene>
    <name evidence="6" type="primary">LOC111126768</name>
</gene>
<dbReference type="InterPro" id="IPR050514">
    <property type="entry name" value="WAP_four-disulfide_core"/>
</dbReference>
<dbReference type="SMART" id="SM00217">
    <property type="entry name" value="WAP"/>
    <property type="match status" value="2"/>
</dbReference>
<evidence type="ECO:0000313" key="5">
    <source>
        <dbReference type="Proteomes" id="UP000694844"/>
    </source>
</evidence>
<evidence type="ECO:0000259" key="4">
    <source>
        <dbReference type="PROSITE" id="PS51390"/>
    </source>
</evidence>
<dbReference type="Proteomes" id="UP000694844">
    <property type="component" value="Chromosome 3"/>
</dbReference>
<dbReference type="GO" id="GO:0045087">
    <property type="term" value="P:innate immune response"/>
    <property type="evidence" value="ECO:0007669"/>
    <property type="project" value="TreeGrafter"/>
</dbReference>
<evidence type="ECO:0000256" key="3">
    <source>
        <dbReference type="SAM" id="SignalP"/>
    </source>
</evidence>
<keyword evidence="2" id="KW-1015">Disulfide bond</keyword>
<dbReference type="InterPro" id="IPR008197">
    <property type="entry name" value="WAP_dom"/>
</dbReference>
<dbReference type="PANTHER" id="PTHR19441:SF30">
    <property type="entry name" value="ELAFIN"/>
    <property type="match status" value="1"/>
</dbReference>
<dbReference type="GeneID" id="111126768"/>
<keyword evidence="5" id="KW-1185">Reference proteome</keyword>
<dbReference type="PANTHER" id="PTHR19441">
    <property type="entry name" value="WHEY ACDIC PROTEIN WAP"/>
    <property type="match status" value="1"/>
</dbReference>